<feature type="compositionally biased region" description="Acidic residues" evidence="1">
    <location>
        <begin position="23"/>
        <end position="36"/>
    </location>
</feature>
<reference evidence="3" key="1">
    <citation type="journal article" date="2019" name="Int. J. Syst. Evol. Microbiol.">
        <title>The Global Catalogue of Microorganisms (GCM) 10K type strain sequencing project: providing services to taxonomists for standard genome sequencing and annotation.</title>
        <authorList>
            <consortium name="The Broad Institute Genomics Platform"/>
            <consortium name="The Broad Institute Genome Sequencing Center for Infectious Disease"/>
            <person name="Wu L."/>
            <person name="Ma J."/>
        </authorList>
    </citation>
    <scope>NUCLEOTIDE SEQUENCE [LARGE SCALE GENOMIC DNA]</scope>
    <source>
        <strain evidence="3">CCUG 53270</strain>
    </source>
</reference>
<feature type="compositionally biased region" description="Basic and acidic residues" evidence="1">
    <location>
        <begin position="1"/>
        <end position="14"/>
    </location>
</feature>
<feature type="compositionally biased region" description="Low complexity" evidence="1">
    <location>
        <begin position="43"/>
        <end position="54"/>
    </location>
</feature>
<gene>
    <name evidence="2" type="ORF">ACFQ4B_22290</name>
</gene>
<evidence type="ECO:0000313" key="3">
    <source>
        <dbReference type="Proteomes" id="UP001597180"/>
    </source>
</evidence>
<evidence type="ECO:0000313" key="2">
    <source>
        <dbReference type="EMBL" id="MFD1222850.1"/>
    </source>
</evidence>
<feature type="region of interest" description="Disordered" evidence="1">
    <location>
        <begin position="1"/>
        <end position="64"/>
    </location>
</feature>
<protein>
    <recommendedName>
        <fullName evidence="4">DUF4025 domain-containing protein</fullName>
    </recommendedName>
</protein>
<dbReference type="Proteomes" id="UP001597180">
    <property type="component" value="Unassembled WGS sequence"/>
</dbReference>
<evidence type="ECO:0000256" key="1">
    <source>
        <dbReference type="SAM" id="MobiDB-lite"/>
    </source>
</evidence>
<keyword evidence="3" id="KW-1185">Reference proteome</keyword>
<proteinExistence type="predicted"/>
<dbReference type="EMBL" id="JBHTLU010000031">
    <property type="protein sequence ID" value="MFD1222850.1"/>
    <property type="molecule type" value="Genomic_DNA"/>
</dbReference>
<organism evidence="2 3">
    <name type="scientific">Paenibacillus vulneris</name>
    <dbReference type="NCBI Taxonomy" id="1133364"/>
    <lineage>
        <taxon>Bacteria</taxon>
        <taxon>Bacillati</taxon>
        <taxon>Bacillota</taxon>
        <taxon>Bacilli</taxon>
        <taxon>Bacillales</taxon>
        <taxon>Paenibacillaceae</taxon>
        <taxon>Paenibacillus</taxon>
    </lineage>
</organism>
<evidence type="ECO:0008006" key="4">
    <source>
        <dbReference type="Google" id="ProtNLM"/>
    </source>
</evidence>
<dbReference type="RefSeq" id="WP_079913162.1">
    <property type="nucleotide sequence ID" value="NZ_BAABJG010000015.1"/>
</dbReference>
<name>A0ABW3UT97_9BACL</name>
<sequence>MLKDNNKEIKEKMNFQKASWELPETEATEATMDQDEVPSNYESLSTTSYTDSTTFEVKKTPGRL</sequence>
<accession>A0ABW3UT97</accession>
<comment type="caution">
    <text evidence="2">The sequence shown here is derived from an EMBL/GenBank/DDBJ whole genome shotgun (WGS) entry which is preliminary data.</text>
</comment>